<dbReference type="GeneID" id="35594080"/>
<dbReference type="PANTHER" id="PTHR34236:SF1">
    <property type="entry name" value="DIMETHYL SULFOXIDE REDUCTASE TRANSCRIPTIONAL ACTIVATOR"/>
    <property type="match status" value="1"/>
</dbReference>
<evidence type="ECO:0000256" key="2">
    <source>
        <dbReference type="ARBA" id="ARBA00023163"/>
    </source>
</evidence>
<keyword evidence="2" id="KW-0804">Transcription</keyword>
<dbReference type="Pfam" id="PF04967">
    <property type="entry name" value="HTH_10"/>
    <property type="match status" value="1"/>
</dbReference>
<dbReference type="InterPro" id="IPR007050">
    <property type="entry name" value="HTH_bacterioopsin"/>
</dbReference>
<dbReference type="InterPro" id="IPR013324">
    <property type="entry name" value="RNA_pol_sigma_r3/r4-like"/>
</dbReference>
<organism evidence="5 6">
    <name type="scientific">Salinigranum rubrum</name>
    <dbReference type="NCBI Taxonomy" id="755307"/>
    <lineage>
        <taxon>Archaea</taxon>
        <taxon>Methanobacteriati</taxon>
        <taxon>Methanobacteriota</taxon>
        <taxon>Stenosarchaea group</taxon>
        <taxon>Halobacteria</taxon>
        <taxon>Halobacteriales</taxon>
        <taxon>Haloferacaceae</taxon>
        <taxon>Salinigranum</taxon>
    </lineage>
</organism>
<dbReference type="KEGG" id="srub:C2R22_18270"/>
<dbReference type="Gene3D" id="1.10.10.10">
    <property type="entry name" value="Winged helix-like DNA-binding domain superfamily/Winged helix DNA-binding domain"/>
    <property type="match status" value="1"/>
</dbReference>
<keyword evidence="6" id="KW-1185">Reference proteome</keyword>
<dbReference type="AlphaFoldDB" id="A0A2I8VN49"/>
<dbReference type="InterPro" id="IPR036388">
    <property type="entry name" value="WH-like_DNA-bd_sf"/>
</dbReference>
<dbReference type="SUPFAM" id="SSF88659">
    <property type="entry name" value="Sigma3 and sigma4 domains of RNA polymerase sigma factors"/>
    <property type="match status" value="1"/>
</dbReference>
<keyword evidence="1" id="KW-0805">Transcription regulation</keyword>
<feature type="domain" description="HVO-2928 N-terminal" evidence="4">
    <location>
        <begin position="3"/>
        <end position="167"/>
    </location>
</feature>
<feature type="domain" description="HTH bat-type" evidence="3">
    <location>
        <begin position="179"/>
        <end position="229"/>
    </location>
</feature>
<dbReference type="PANTHER" id="PTHR34236">
    <property type="entry name" value="DIMETHYL SULFOXIDE REDUCTASE TRANSCRIPTIONAL ACTIVATOR"/>
    <property type="match status" value="1"/>
</dbReference>
<evidence type="ECO:0000313" key="5">
    <source>
        <dbReference type="EMBL" id="AUV83348.1"/>
    </source>
</evidence>
<evidence type="ECO:0000256" key="1">
    <source>
        <dbReference type="ARBA" id="ARBA00023015"/>
    </source>
</evidence>
<gene>
    <name evidence="5" type="ORF">C2R22_18270</name>
</gene>
<reference evidence="5 6" key="1">
    <citation type="submission" date="2018-01" db="EMBL/GenBank/DDBJ databases">
        <title>Complete genome sequence of Salinigranum rubrum GX10T, an extremely halophilic archaeon isolated from a marine solar saltern.</title>
        <authorList>
            <person name="Han S."/>
        </authorList>
    </citation>
    <scope>NUCLEOTIDE SEQUENCE [LARGE SCALE GENOMIC DNA]</scope>
    <source>
        <strain evidence="5 6">GX10</strain>
    </source>
</reference>
<accession>A0A2I8VN49</accession>
<dbReference type="EMBL" id="CP026309">
    <property type="protein sequence ID" value="AUV83348.1"/>
    <property type="molecule type" value="Genomic_DNA"/>
</dbReference>
<dbReference type="Proteomes" id="UP000236584">
    <property type="component" value="Chromosome"/>
</dbReference>
<evidence type="ECO:0000259" key="4">
    <source>
        <dbReference type="Pfam" id="PF24281"/>
    </source>
</evidence>
<dbReference type="Pfam" id="PF24281">
    <property type="entry name" value="HVO_2928_N"/>
    <property type="match status" value="1"/>
</dbReference>
<evidence type="ECO:0000259" key="3">
    <source>
        <dbReference type="Pfam" id="PF04967"/>
    </source>
</evidence>
<dbReference type="RefSeq" id="WP_103427037.1">
    <property type="nucleotide sequence ID" value="NZ_CP026309.1"/>
</dbReference>
<proteinExistence type="predicted"/>
<sequence length="255" mass="28602">MREVVFTVEYERGTDPLMDAFIEYPDLYARSMQVQATSEAVWGVEKIVGPPSVLDEYDRRLKQAARDSSLVGTCGTPVTEYQYEILSSNPESRKIYSLQREGDGPRSIPIAAANHLGEGVIMRSERHDDQFRWHLLTDSLLGALHDDIRANLRDGLSLTVERLGEPPCLLEDGRTQHDLTAEQKAALEAALTHGYYEEPREASVSEIAEEIGVPRSTLQYRLNRAEAWLAEQFAADSMTVNTDTSLDLGDVEFIQ</sequence>
<protein>
    <submittedName>
        <fullName evidence="5">Transcriptional regulator</fullName>
    </submittedName>
</protein>
<dbReference type="OrthoDB" id="198846at2157"/>
<evidence type="ECO:0000313" key="6">
    <source>
        <dbReference type="Proteomes" id="UP000236584"/>
    </source>
</evidence>
<dbReference type="InterPro" id="IPR056529">
    <property type="entry name" value="HVO_2928_N"/>
</dbReference>
<name>A0A2I8VN49_9EURY</name>